<dbReference type="Pfam" id="PF21762">
    <property type="entry name" value="DEDDh_C"/>
    <property type="match status" value="1"/>
</dbReference>
<dbReference type="PANTHER" id="PTHR28083:SF1">
    <property type="entry name" value="GOOD FOR FULL DBP5 ACTIVITY PROTEIN 2"/>
    <property type="match status" value="1"/>
</dbReference>
<organism evidence="2 3">
    <name type="scientific">Nematostella vectensis</name>
    <name type="common">Starlet sea anemone</name>
    <dbReference type="NCBI Taxonomy" id="45351"/>
    <lineage>
        <taxon>Eukaryota</taxon>
        <taxon>Metazoa</taxon>
        <taxon>Cnidaria</taxon>
        <taxon>Anthozoa</taxon>
        <taxon>Hexacorallia</taxon>
        <taxon>Actiniaria</taxon>
        <taxon>Edwardsiidae</taxon>
        <taxon>Nematostella</taxon>
    </lineage>
</organism>
<gene>
    <name evidence="2" type="ORF">NEMVEDRAFT_v1g245522</name>
</gene>
<dbReference type="InterPro" id="IPR012337">
    <property type="entry name" value="RNaseH-like_sf"/>
</dbReference>
<dbReference type="GO" id="GO:0003676">
    <property type="term" value="F:nucleic acid binding"/>
    <property type="evidence" value="ECO:0007669"/>
    <property type="project" value="InterPro"/>
</dbReference>
<dbReference type="Gene3D" id="3.30.420.10">
    <property type="entry name" value="Ribonuclease H-like superfamily/Ribonuclease H"/>
    <property type="match status" value="1"/>
</dbReference>
<accession>A7SIQ0</accession>
<proteinExistence type="predicted"/>
<evidence type="ECO:0000313" key="2">
    <source>
        <dbReference type="EMBL" id="EDO36450.1"/>
    </source>
</evidence>
<evidence type="ECO:0000259" key="1">
    <source>
        <dbReference type="Pfam" id="PF21762"/>
    </source>
</evidence>
<name>A7SIQ0_NEMVE</name>
<keyword evidence="3" id="KW-1185">Reference proteome</keyword>
<dbReference type="InterPro" id="IPR036397">
    <property type="entry name" value="RNaseH_sf"/>
</dbReference>
<feature type="domain" description="Gfd2/YDR514C-like C-terminal" evidence="1">
    <location>
        <begin position="261"/>
        <end position="428"/>
    </location>
</feature>
<reference evidence="2 3" key="1">
    <citation type="journal article" date="2007" name="Science">
        <title>Sea anemone genome reveals ancestral eumetazoan gene repertoire and genomic organization.</title>
        <authorList>
            <person name="Putnam N.H."/>
            <person name="Srivastava M."/>
            <person name="Hellsten U."/>
            <person name="Dirks B."/>
            <person name="Chapman J."/>
            <person name="Salamov A."/>
            <person name="Terry A."/>
            <person name="Shapiro H."/>
            <person name="Lindquist E."/>
            <person name="Kapitonov V.V."/>
            <person name="Jurka J."/>
            <person name="Genikhovich G."/>
            <person name="Grigoriev I.V."/>
            <person name="Lucas S.M."/>
            <person name="Steele R.E."/>
            <person name="Finnerty J.R."/>
            <person name="Technau U."/>
            <person name="Martindale M.Q."/>
            <person name="Rokhsar D.S."/>
        </authorList>
    </citation>
    <scope>NUCLEOTIDE SEQUENCE [LARGE SCALE GENOMIC DNA]</scope>
    <source>
        <strain evidence="3">CH2 X CH6</strain>
    </source>
</reference>
<dbReference type="EMBL" id="DS469670">
    <property type="protein sequence ID" value="EDO36450.1"/>
    <property type="molecule type" value="Genomic_DNA"/>
</dbReference>
<sequence>MYSSGCTFFYRGIYPSVINGQFIFSNEGHIMITCARITNWQKNDKIAFEDSMLLRLYDGEEWCSVAPLHTTSLTTSFFRYLIGKFAGLKILTFQENFSIDYELAMNYSMACKECPDYLYDYDNLRDHWQRFCLNMEPTAGLQAKSFFKTVFNQHLKSNVFVTAFDCSNVAKLFVDYNVYCKIKEKLERRVGLKVPQEAPVRITKRRLPCVKHMFASNKDMEKCIENLKRKNEEIAFQMEVRGIRLFQTIQSNLAEQARKVLALDLELYEDDPTRILEIGFTLFRMHASIEQGCHVFKCRHIIIKENQHLFNKDIFPDNRNKFNFGTTQFLCFSRAKSTLKAVLSEAEIITAHSAANLTDYLRERGVDLPDIVDTRLLYLAAFPSAKHQQNLARILNELHIKHDYNNNFLSDQLHNAGNDAYYTMEIFKELVWKGLPSGT</sequence>
<dbReference type="OMA" id="MITCARI"/>
<dbReference type="Proteomes" id="UP000001593">
    <property type="component" value="Unassembled WGS sequence"/>
</dbReference>
<dbReference type="HOGENOM" id="CLU_624538_0_0_1"/>
<dbReference type="SUPFAM" id="SSF53098">
    <property type="entry name" value="Ribonuclease H-like"/>
    <property type="match status" value="1"/>
</dbReference>
<dbReference type="InParanoid" id="A7SIQ0"/>
<dbReference type="InterPro" id="IPR048519">
    <property type="entry name" value="Gfd2/YDR514C-like_C"/>
</dbReference>
<dbReference type="PANTHER" id="PTHR28083">
    <property type="entry name" value="GOOD FOR FULL DBP5 ACTIVITY PROTEIN 2"/>
    <property type="match status" value="1"/>
</dbReference>
<protein>
    <recommendedName>
        <fullName evidence="1">Gfd2/YDR514C-like C-terminal domain-containing protein</fullName>
    </recommendedName>
</protein>
<dbReference type="InterPro" id="IPR040151">
    <property type="entry name" value="Gfd2/YDR514C-like"/>
</dbReference>
<dbReference type="STRING" id="45351.A7SIQ0"/>
<dbReference type="AlphaFoldDB" id="A7SIQ0"/>
<evidence type="ECO:0000313" key="3">
    <source>
        <dbReference type="Proteomes" id="UP000001593"/>
    </source>
</evidence>